<sequence length="42" mass="4834">MRSQCLKDIKKFSFPHRMVDIWNGLSEDIVAAESAQIQGKVR</sequence>
<proteinExistence type="predicted"/>
<keyword evidence="2" id="KW-1185">Reference proteome</keyword>
<name>A0A5B7EHT3_PORTR</name>
<gene>
    <name evidence="1" type="ORF">E2C01_026118</name>
</gene>
<comment type="caution">
    <text evidence="1">The sequence shown here is derived from an EMBL/GenBank/DDBJ whole genome shotgun (WGS) entry which is preliminary data.</text>
</comment>
<organism evidence="1 2">
    <name type="scientific">Portunus trituberculatus</name>
    <name type="common">Swimming crab</name>
    <name type="synonym">Neptunus trituberculatus</name>
    <dbReference type="NCBI Taxonomy" id="210409"/>
    <lineage>
        <taxon>Eukaryota</taxon>
        <taxon>Metazoa</taxon>
        <taxon>Ecdysozoa</taxon>
        <taxon>Arthropoda</taxon>
        <taxon>Crustacea</taxon>
        <taxon>Multicrustacea</taxon>
        <taxon>Malacostraca</taxon>
        <taxon>Eumalacostraca</taxon>
        <taxon>Eucarida</taxon>
        <taxon>Decapoda</taxon>
        <taxon>Pleocyemata</taxon>
        <taxon>Brachyura</taxon>
        <taxon>Eubrachyura</taxon>
        <taxon>Portunoidea</taxon>
        <taxon>Portunidae</taxon>
        <taxon>Portuninae</taxon>
        <taxon>Portunus</taxon>
    </lineage>
</organism>
<evidence type="ECO:0000313" key="1">
    <source>
        <dbReference type="EMBL" id="MPC32789.1"/>
    </source>
</evidence>
<reference evidence="1 2" key="1">
    <citation type="submission" date="2019-05" db="EMBL/GenBank/DDBJ databases">
        <title>Another draft genome of Portunus trituberculatus and its Hox gene families provides insights of decapod evolution.</title>
        <authorList>
            <person name="Jeong J.-H."/>
            <person name="Song I."/>
            <person name="Kim S."/>
            <person name="Choi T."/>
            <person name="Kim D."/>
            <person name="Ryu S."/>
            <person name="Kim W."/>
        </authorList>
    </citation>
    <scope>NUCLEOTIDE SEQUENCE [LARGE SCALE GENOMIC DNA]</scope>
    <source>
        <tissue evidence="1">Muscle</tissue>
    </source>
</reference>
<protein>
    <submittedName>
        <fullName evidence="1">Uncharacterized protein</fullName>
    </submittedName>
</protein>
<dbReference type="EMBL" id="VSRR010002696">
    <property type="protein sequence ID" value="MPC32789.1"/>
    <property type="molecule type" value="Genomic_DNA"/>
</dbReference>
<accession>A0A5B7EHT3</accession>
<dbReference type="AlphaFoldDB" id="A0A5B7EHT3"/>
<evidence type="ECO:0000313" key="2">
    <source>
        <dbReference type="Proteomes" id="UP000324222"/>
    </source>
</evidence>
<dbReference type="Proteomes" id="UP000324222">
    <property type="component" value="Unassembled WGS sequence"/>
</dbReference>